<keyword evidence="1" id="KW-0732">Signal</keyword>
<dbReference type="Pfam" id="PF24595">
    <property type="entry name" value="DUF7619"/>
    <property type="match status" value="1"/>
</dbReference>
<reference evidence="4 5" key="1">
    <citation type="submission" date="2016-10" db="EMBL/GenBank/DDBJ databases">
        <authorList>
            <person name="de Groot N.N."/>
        </authorList>
    </citation>
    <scope>NUCLEOTIDE SEQUENCE [LARGE SCALE GENOMIC DNA]</scope>
    <source>
        <strain evidence="4 5">CGMCC 1.3801</strain>
    </source>
</reference>
<organism evidence="4 5">
    <name type="scientific">Flavobacterium saliperosum</name>
    <dbReference type="NCBI Taxonomy" id="329186"/>
    <lineage>
        <taxon>Bacteria</taxon>
        <taxon>Pseudomonadati</taxon>
        <taxon>Bacteroidota</taxon>
        <taxon>Flavobacteriia</taxon>
        <taxon>Flavobacteriales</taxon>
        <taxon>Flavobacteriaceae</taxon>
        <taxon>Flavobacterium</taxon>
    </lineage>
</organism>
<name>A0A1G4W874_9FLAO</name>
<feature type="domain" description="DUF7619" evidence="3">
    <location>
        <begin position="44"/>
        <end position="175"/>
    </location>
</feature>
<accession>A0A1G4W874</accession>
<protein>
    <submittedName>
        <fullName evidence="4">Conserved repeat domain-containing protein/Por secretion system C-terminal sorting domain-containing protein</fullName>
    </submittedName>
</protein>
<sequence>MGDVVEHVQNVILNYTATITSAATDETPMDNTFTLNQTVVNSYDPNDKTCLEGATIAPSEVGKYVHYMIRFENTGTFPAEDIVVKDMIDTNKFDISSLVPIKGIHSFVTNITSGNKVEFIFENINLPFDDANNDGYVAFKIKTKPTLVVGNTFSNSASIYFDYNFPIVTNTAVTTIQALSTQDFSFGTYFTVYPNPVKDVLNIETKQTIEVSSISIYNQLGQLVLVVPSAQHVSKVDVSNLAAGNYFIKINSDKGTSNTRFIKQ</sequence>
<evidence type="ECO:0000313" key="5">
    <source>
        <dbReference type="Proteomes" id="UP000182124"/>
    </source>
</evidence>
<evidence type="ECO:0000313" key="4">
    <source>
        <dbReference type="EMBL" id="SCX18367.1"/>
    </source>
</evidence>
<dbReference type="AlphaFoldDB" id="A0A1G4W874"/>
<evidence type="ECO:0000256" key="1">
    <source>
        <dbReference type="ARBA" id="ARBA00022729"/>
    </source>
</evidence>
<dbReference type="eggNOG" id="COG4886">
    <property type="taxonomic scope" value="Bacteria"/>
</dbReference>
<dbReference type="InterPro" id="IPR055353">
    <property type="entry name" value="DUF7619"/>
</dbReference>
<proteinExistence type="predicted"/>
<dbReference type="NCBIfam" id="TIGR01451">
    <property type="entry name" value="B_ant_repeat"/>
    <property type="match status" value="1"/>
</dbReference>
<evidence type="ECO:0000259" key="2">
    <source>
        <dbReference type="Pfam" id="PF18962"/>
    </source>
</evidence>
<dbReference type="STRING" id="329186.SAMN02927925_02680"/>
<dbReference type="Pfam" id="PF18962">
    <property type="entry name" value="Por_Secre_tail"/>
    <property type="match status" value="1"/>
</dbReference>
<feature type="domain" description="Secretion system C-terminal sorting" evidence="2">
    <location>
        <begin position="192"/>
        <end position="261"/>
    </location>
</feature>
<dbReference type="EMBL" id="FMTY01000009">
    <property type="protein sequence ID" value="SCX18367.1"/>
    <property type="molecule type" value="Genomic_DNA"/>
</dbReference>
<dbReference type="InterPro" id="IPR026444">
    <property type="entry name" value="Secre_tail"/>
</dbReference>
<dbReference type="Proteomes" id="UP000182124">
    <property type="component" value="Unassembled WGS sequence"/>
</dbReference>
<evidence type="ECO:0000259" key="3">
    <source>
        <dbReference type="Pfam" id="PF24595"/>
    </source>
</evidence>
<gene>
    <name evidence="4" type="ORF">SAMN02927925_02680</name>
</gene>
<dbReference type="InterPro" id="IPR047589">
    <property type="entry name" value="DUF11_rpt"/>
</dbReference>
<dbReference type="NCBIfam" id="TIGR04183">
    <property type="entry name" value="Por_Secre_tail"/>
    <property type="match status" value="1"/>
</dbReference>